<gene>
    <name evidence="1" type="ORF">WN50_29010</name>
</gene>
<dbReference type="Pfam" id="PF03692">
    <property type="entry name" value="CxxCxxCC"/>
    <property type="match status" value="1"/>
</dbReference>
<accession>A0A0F5Y754</accession>
<dbReference type="AlphaFoldDB" id="A0A0F5Y754"/>
<dbReference type="EMBL" id="LATL02000101">
    <property type="protein sequence ID" value="KKD34776.1"/>
    <property type="molecule type" value="Genomic_DNA"/>
</dbReference>
<reference evidence="1 2" key="1">
    <citation type="submission" date="2015-06" db="EMBL/GenBank/DDBJ databases">
        <title>Draft genome assembly of filamentous brackish cyanobacterium Limnoraphis robusta strain CS-951.</title>
        <authorList>
            <person name="Willis A."/>
            <person name="Parks M."/>
            <person name="Burford M.A."/>
        </authorList>
    </citation>
    <scope>NUCLEOTIDE SEQUENCE [LARGE SCALE GENOMIC DNA]</scope>
    <source>
        <strain evidence="1 2">CS-951</strain>
    </source>
</reference>
<organism evidence="1 2">
    <name type="scientific">Limnoraphis robusta CS-951</name>
    <dbReference type="NCBI Taxonomy" id="1637645"/>
    <lineage>
        <taxon>Bacteria</taxon>
        <taxon>Bacillati</taxon>
        <taxon>Cyanobacteriota</taxon>
        <taxon>Cyanophyceae</taxon>
        <taxon>Oscillatoriophycideae</taxon>
        <taxon>Oscillatoriales</taxon>
        <taxon>Sirenicapillariaceae</taxon>
        <taxon>Limnoraphis</taxon>
    </lineage>
</organism>
<dbReference type="OrthoDB" id="486823at2"/>
<sequence>MATWQCVKNCGACCYLEPSERPELDEYLDPQQIELYLSLVGEDGWCIHYNQETRECRIYPNRPRFCRVQSDIFEEMFGIEPEELNDFAIDCCQQQIEGVYGADSPEMTQFNHEVDFCEEPENVTP</sequence>
<protein>
    <submittedName>
        <fullName evidence="1">Fe-S cluster protein</fullName>
    </submittedName>
</protein>
<dbReference type="PANTHER" id="PTHR36791:SF2">
    <property type="entry name" value="OS03G0363400 PROTEIN"/>
    <property type="match status" value="1"/>
</dbReference>
<dbReference type="InterPro" id="IPR005358">
    <property type="entry name" value="Puta_zinc/iron-chelating_dom"/>
</dbReference>
<evidence type="ECO:0000313" key="2">
    <source>
        <dbReference type="Proteomes" id="UP000033607"/>
    </source>
</evidence>
<comment type="caution">
    <text evidence="1">The sequence shown here is derived from an EMBL/GenBank/DDBJ whole genome shotgun (WGS) entry which is preliminary data.</text>
</comment>
<dbReference type="RefSeq" id="WP_046282096.1">
    <property type="nucleotide sequence ID" value="NZ_LATL02000101.1"/>
</dbReference>
<evidence type="ECO:0000313" key="1">
    <source>
        <dbReference type="EMBL" id="KKD34776.1"/>
    </source>
</evidence>
<proteinExistence type="predicted"/>
<dbReference type="Proteomes" id="UP000033607">
    <property type="component" value="Unassembled WGS sequence"/>
</dbReference>
<name>A0A0F5Y754_9CYAN</name>
<dbReference type="PANTHER" id="PTHR36791">
    <property type="entry name" value="OS03G0363400 PROTEIN"/>
    <property type="match status" value="1"/>
</dbReference>
<dbReference type="PATRIC" id="fig|1637645.4.peg.2136"/>